<dbReference type="AlphaFoldDB" id="E4NMB6"/>
<dbReference type="HOGENOM" id="CLU_137977_0_0_2"/>
<dbReference type="EMBL" id="CP001690">
    <property type="protein sequence ID" value="ADQ67321.1"/>
    <property type="molecule type" value="Genomic_DNA"/>
</dbReference>
<organism evidence="1 3">
    <name type="scientific">Halogeometricum borinquense (strain ATCC 700274 / DSM 11551 / JCM 10706 / KCTC 4070 / PR3)</name>
    <dbReference type="NCBI Taxonomy" id="469382"/>
    <lineage>
        <taxon>Archaea</taxon>
        <taxon>Methanobacteriati</taxon>
        <taxon>Methanobacteriota</taxon>
        <taxon>Stenosarchaea group</taxon>
        <taxon>Halobacteria</taxon>
        <taxon>Halobacteriales</taxon>
        <taxon>Haloferacaceae</taxon>
        <taxon>Halogeometricum</taxon>
    </lineage>
</organism>
<proteinExistence type="predicted"/>
<evidence type="ECO:0000313" key="4">
    <source>
        <dbReference type="Proteomes" id="UP000011585"/>
    </source>
</evidence>
<dbReference type="RefSeq" id="WP_006054864.1">
    <property type="nucleotide sequence ID" value="NC_014729.1"/>
</dbReference>
<evidence type="ECO:0000313" key="2">
    <source>
        <dbReference type="EMBL" id="ELY28536.1"/>
    </source>
</evidence>
<name>E4NMB6_HALBP</name>
<reference evidence="1 3" key="1">
    <citation type="journal article" date="2009" name="Stand. Genomic Sci.">
        <title>Complete genome sequence of Halogeometricum borinquense type strain (PR3).</title>
        <authorList>
            <person name="Malfatti S."/>
            <person name="Tindall B.J."/>
            <person name="Schneider S."/>
            <person name="Fahnrich R."/>
            <person name="Lapidus A."/>
            <person name="Labuttii K."/>
            <person name="Copeland A."/>
            <person name="Glavina Del Rio T."/>
            <person name="Nolan M."/>
            <person name="Chen F."/>
            <person name="Lucas S."/>
            <person name="Tice H."/>
            <person name="Cheng J.F."/>
            <person name="Bruce D."/>
            <person name="Goodwin L."/>
            <person name="Pitluck S."/>
            <person name="Anderson I."/>
            <person name="Pati A."/>
            <person name="Ivanova N."/>
            <person name="Mavromatis K."/>
            <person name="Chen A."/>
            <person name="Palaniappan K."/>
            <person name="D'haeseleer P."/>
            <person name="Goker M."/>
            <person name="Bristow J."/>
            <person name="Eisen J.A."/>
            <person name="Markowitz V."/>
            <person name="Hugenholtz P."/>
            <person name="Kyrpides N.C."/>
            <person name="Klenk H.P."/>
            <person name="Chain P."/>
        </authorList>
    </citation>
    <scope>NUCLEOTIDE SEQUENCE [LARGE SCALE GENOMIC DNA]</scope>
    <source>
        <strain evidence="3">ATCC 700274 / DSM 11551 / JCM 10706 / KCTC 4070 / PR3</strain>
        <strain evidence="1">PR 3</strain>
    </source>
</reference>
<evidence type="ECO:0000313" key="3">
    <source>
        <dbReference type="Proteomes" id="UP000006663"/>
    </source>
</evidence>
<protein>
    <submittedName>
        <fullName evidence="1">Uncharacterized protein</fullName>
    </submittedName>
</protein>
<dbReference type="Proteomes" id="UP000006663">
    <property type="component" value="Chromosome"/>
</dbReference>
<dbReference type="Proteomes" id="UP000011585">
    <property type="component" value="Unassembled WGS sequence"/>
</dbReference>
<evidence type="ECO:0000313" key="1">
    <source>
        <dbReference type="EMBL" id="ADQ67321.1"/>
    </source>
</evidence>
<dbReference type="STRING" id="469382.Hbor_17530"/>
<dbReference type="GeneID" id="9993572"/>
<accession>E4NMB6</accession>
<sequence>MTEYYTIEPEVAGQFGEKTEMDRSVHPPDVTKLHYEFHGWLGDDLLTTVSNFVISEELKNTLSSSDLSGYEIDDVTISKSPQFEELHPNMELPEFYWMQIVGDAGQDDFGISDNNRLIISREALDLLETVSIEQAEVKEFDRENNR</sequence>
<keyword evidence="3" id="KW-1185">Reference proteome</keyword>
<reference evidence="2 4" key="2">
    <citation type="journal article" date="2014" name="PLoS Genet.">
        <title>Phylogenetically driven sequencing of extremely halophilic archaea reveals strategies for static and dynamic osmo-response.</title>
        <authorList>
            <person name="Becker E.A."/>
            <person name="Seitzer P.M."/>
            <person name="Tritt A."/>
            <person name="Larsen D."/>
            <person name="Krusor M."/>
            <person name="Yao A.I."/>
            <person name="Wu D."/>
            <person name="Madern D."/>
            <person name="Eisen J.A."/>
            <person name="Darling A.E."/>
            <person name="Facciotti M.T."/>
        </authorList>
    </citation>
    <scope>NUCLEOTIDE SEQUENCE [LARGE SCALE GENOMIC DNA]</scope>
    <source>
        <strain evidence="2 4">DSM 11551</strain>
    </source>
</reference>
<dbReference type="KEGG" id="hbo:Hbor_17530"/>
<dbReference type="EMBL" id="AOHT01000024">
    <property type="protein sequence ID" value="ELY28536.1"/>
    <property type="molecule type" value="Genomic_DNA"/>
</dbReference>
<gene>
    <name evidence="1" type="ordered locus">Hbor_17530</name>
    <name evidence="2" type="ORF">C499_07735</name>
</gene>